<dbReference type="GO" id="GO:0019354">
    <property type="term" value="P:siroheme biosynthetic process"/>
    <property type="evidence" value="ECO:0007669"/>
    <property type="project" value="InterPro"/>
</dbReference>
<organism evidence="8 9">
    <name type="scientific">Microbacterium testaceum (strain StLB037)</name>
    <dbReference type="NCBI Taxonomy" id="979556"/>
    <lineage>
        <taxon>Bacteria</taxon>
        <taxon>Bacillati</taxon>
        <taxon>Actinomycetota</taxon>
        <taxon>Actinomycetes</taxon>
        <taxon>Micrococcales</taxon>
        <taxon>Microbacteriaceae</taxon>
        <taxon>Microbacterium</taxon>
    </lineage>
</organism>
<dbReference type="NCBIfam" id="NF004790">
    <property type="entry name" value="PRK06136.1"/>
    <property type="match status" value="1"/>
</dbReference>
<dbReference type="InterPro" id="IPR050161">
    <property type="entry name" value="Siro_Cobalamin_biosynth"/>
</dbReference>
<name>A0A1H0KKM4_MICTS</name>
<dbReference type="EMBL" id="FNJN01000001">
    <property type="protein sequence ID" value="SDO56291.1"/>
    <property type="molecule type" value="Genomic_DNA"/>
</dbReference>
<evidence type="ECO:0000256" key="2">
    <source>
        <dbReference type="ARBA" id="ARBA00022603"/>
    </source>
</evidence>
<reference evidence="8 9" key="1">
    <citation type="submission" date="2016-10" db="EMBL/GenBank/DDBJ databases">
        <authorList>
            <person name="de Groot N.N."/>
        </authorList>
    </citation>
    <scope>NUCLEOTIDE SEQUENCE [LARGE SCALE GENOMIC DNA]</scope>
    <source>
        <strain evidence="8 9">StLB037</strain>
    </source>
</reference>
<evidence type="ECO:0000313" key="8">
    <source>
        <dbReference type="EMBL" id="SDO56291.1"/>
    </source>
</evidence>
<dbReference type="Gene3D" id="3.40.1010.10">
    <property type="entry name" value="Cobalt-precorrin-4 Transmethylase, Domain 1"/>
    <property type="match status" value="1"/>
</dbReference>
<keyword evidence="5" id="KW-0627">Porphyrin biosynthesis</keyword>
<evidence type="ECO:0000256" key="3">
    <source>
        <dbReference type="ARBA" id="ARBA00022679"/>
    </source>
</evidence>
<evidence type="ECO:0000256" key="4">
    <source>
        <dbReference type="ARBA" id="ARBA00022691"/>
    </source>
</evidence>
<dbReference type="GO" id="GO:0032259">
    <property type="term" value="P:methylation"/>
    <property type="evidence" value="ECO:0007669"/>
    <property type="project" value="UniProtKB-KW"/>
</dbReference>
<dbReference type="Pfam" id="PF00590">
    <property type="entry name" value="TP_methylase"/>
    <property type="match status" value="1"/>
</dbReference>
<dbReference type="CDD" id="cd11642">
    <property type="entry name" value="SUMT"/>
    <property type="match status" value="1"/>
</dbReference>
<dbReference type="InterPro" id="IPR006366">
    <property type="entry name" value="CobA/CysG_C"/>
</dbReference>
<dbReference type="Pfam" id="PF13241">
    <property type="entry name" value="NAD_binding_7"/>
    <property type="match status" value="1"/>
</dbReference>
<dbReference type="SUPFAM" id="SSF53790">
    <property type="entry name" value="Tetrapyrrole methylase"/>
    <property type="match status" value="1"/>
</dbReference>
<evidence type="ECO:0000256" key="6">
    <source>
        <dbReference type="PIRSR" id="PIRSR036426-1"/>
    </source>
</evidence>
<gene>
    <name evidence="8" type="ORF">SAMN04487788_0042</name>
</gene>
<feature type="active site" description="Proton acceptor" evidence="6">
    <location>
        <position position="195"/>
    </location>
</feature>
<dbReference type="AlphaFoldDB" id="A0A1H0KKM4"/>
<dbReference type="PANTHER" id="PTHR45790:SF3">
    <property type="entry name" value="S-ADENOSYL-L-METHIONINE-DEPENDENT UROPORPHYRINOGEN III METHYLTRANSFERASE, CHLOROPLASTIC"/>
    <property type="match status" value="1"/>
</dbReference>
<feature type="active site" description="Proton donor" evidence="6">
    <location>
        <position position="217"/>
    </location>
</feature>
<keyword evidence="3 8" id="KW-0808">Transferase</keyword>
<dbReference type="SUPFAM" id="SSF51735">
    <property type="entry name" value="NAD(P)-binding Rossmann-fold domains"/>
    <property type="match status" value="1"/>
</dbReference>
<dbReference type="GO" id="GO:0043115">
    <property type="term" value="F:precorrin-2 dehydrogenase activity"/>
    <property type="evidence" value="ECO:0007669"/>
    <property type="project" value="InterPro"/>
</dbReference>
<dbReference type="InterPro" id="IPR014777">
    <property type="entry name" value="4pyrrole_Mease_sub1"/>
</dbReference>
<dbReference type="InterPro" id="IPR035996">
    <property type="entry name" value="4pyrrol_Methylase_sf"/>
</dbReference>
<dbReference type="GO" id="GO:0051287">
    <property type="term" value="F:NAD binding"/>
    <property type="evidence" value="ECO:0007669"/>
    <property type="project" value="InterPro"/>
</dbReference>
<evidence type="ECO:0000256" key="1">
    <source>
        <dbReference type="ARBA" id="ARBA00012162"/>
    </source>
</evidence>
<feature type="domain" description="Tetrapyrrole methylase" evidence="7">
    <location>
        <begin position="165"/>
        <end position="371"/>
    </location>
</feature>
<dbReference type="PIRSF" id="PIRSF036426">
    <property type="entry name" value="Sirohaem_synth"/>
    <property type="match status" value="1"/>
</dbReference>
<dbReference type="RefSeq" id="WP_074694035.1">
    <property type="nucleotide sequence ID" value="NZ_FNJN01000001.1"/>
</dbReference>
<dbReference type="GO" id="GO:0051266">
    <property type="term" value="F:sirohydrochlorin ferrochelatase activity"/>
    <property type="evidence" value="ECO:0007669"/>
    <property type="project" value="InterPro"/>
</dbReference>
<keyword evidence="2 8" id="KW-0489">Methyltransferase</keyword>
<accession>A0A1H0KKM4</accession>
<evidence type="ECO:0000313" key="9">
    <source>
        <dbReference type="Proteomes" id="UP000186456"/>
    </source>
</evidence>
<dbReference type="InterPro" id="IPR000878">
    <property type="entry name" value="4pyrrol_Mease"/>
</dbReference>
<dbReference type="GO" id="GO:0004851">
    <property type="term" value="F:uroporphyrin-III C-methyltransferase activity"/>
    <property type="evidence" value="ECO:0007669"/>
    <property type="project" value="UniProtKB-EC"/>
</dbReference>
<dbReference type="InterPro" id="IPR036291">
    <property type="entry name" value="NAD(P)-bd_dom_sf"/>
</dbReference>
<dbReference type="GO" id="GO:0009236">
    <property type="term" value="P:cobalamin biosynthetic process"/>
    <property type="evidence" value="ECO:0007669"/>
    <property type="project" value="InterPro"/>
</dbReference>
<sequence length="425" mass="43119">MIALAGLDLTDKLVVCVGGGSVAEKRIARLRAAGARVRVVAPVMTPGLAALAAAGDIEWLARGFADTDLDDAWFCHTATGAASVDAAVVAAAEARRVWCVNAGHGGKGTARLAAETTSGDVMVGVVSTAGADPRRSVAVRDAIAQRLAEGALPLRRRRRPLVGSVALVGGGPGPVDLLTVRARALLAEADVVVHDRLGPTGVLAELGDDVELIDVGKRPQHHPVPQHEINAILVDRAARGLRVVRLKGGDPFVYGRGGEEVIACREAGIAVEVVPGISSAIAVPSSAGIPVTHRGVAGTLHVVNGQDTPSEATLAALRDDSATVVALMGVSALPRFVAAARAAGAPETRPVAFVENGHTPAQRTIRTTLGTAMADAETHRLANPAVLVFGEVARADLLLPVSAPAAASLQPASAAVAVGQSEGIG</sequence>
<evidence type="ECO:0000256" key="5">
    <source>
        <dbReference type="ARBA" id="ARBA00023244"/>
    </source>
</evidence>
<dbReference type="EC" id="2.1.1.107" evidence="1"/>
<dbReference type="InterPro" id="IPR012409">
    <property type="entry name" value="Sirohaem_synth"/>
</dbReference>
<evidence type="ECO:0000259" key="7">
    <source>
        <dbReference type="Pfam" id="PF00590"/>
    </source>
</evidence>
<keyword evidence="4" id="KW-0949">S-adenosyl-L-methionine</keyword>
<dbReference type="Gene3D" id="3.30.950.10">
    <property type="entry name" value="Methyltransferase, Cobalt-precorrin-4 Transmethylase, Domain 2"/>
    <property type="match status" value="1"/>
</dbReference>
<protein>
    <recommendedName>
        <fullName evidence="1">uroporphyrinogen-III C-methyltransferase</fullName>
        <ecNumber evidence="1">2.1.1.107</ecNumber>
    </recommendedName>
</protein>
<dbReference type="Proteomes" id="UP000186456">
    <property type="component" value="Unassembled WGS sequence"/>
</dbReference>
<dbReference type="PANTHER" id="PTHR45790">
    <property type="entry name" value="SIROHEME SYNTHASE-RELATED"/>
    <property type="match status" value="1"/>
</dbReference>
<dbReference type="InterPro" id="IPR014776">
    <property type="entry name" value="4pyrrole_Mease_sub2"/>
</dbReference>
<dbReference type="Gene3D" id="3.40.50.720">
    <property type="entry name" value="NAD(P)-binding Rossmann-like Domain"/>
    <property type="match status" value="1"/>
</dbReference>
<dbReference type="NCBIfam" id="TIGR01469">
    <property type="entry name" value="cobA_cysG_Cterm"/>
    <property type="match status" value="1"/>
</dbReference>
<proteinExistence type="predicted"/>
<dbReference type="FunFam" id="3.40.1010.10:FF:000001">
    <property type="entry name" value="Siroheme synthase"/>
    <property type="match status" value="1"/>
</dbReference>